<reference evidence="2 3" key="2">
    <citation type="submission" date="2019-01" db="EMBL/GenBank/DDBJ databases">
        <title>The decoding of complex shrimp genome reveals the adaptation for benthos swimmer, frequently molting mechanism and breeding impact on genome.</title>
        <authorList>
            <person name="Sun Y."/>
            <person name="Gao Y."/>
            <person name="Yu Y."/>
        </authorList>
    </citation>
    <scope>NUCLEOTIDE SEQUENCE [LARGE SCALE GENOMIC DNA]</scope>
    <source>
        <tissue evidence="2">Muscle</tissue>
    </source>
</reference>
<dbReference type="EMBL" id="QCYY01003428">
    <property type="protein sequence ID" value="ROT63537.1"/>
    <property type="molecule type" value="Genomic_DNA"/>
</dbReference>
<organism evidence="2 3">
    <name type="scientific">Penaeus vannamei</name>
    <name type="common">Whiteleg shrimp</name>
    <name type="synonym">Litopenaeus vannamei</name>
    <dbReference type="NCBI Taxonomy" id="6689"/>
    <lineage>
        <taxon>Eukaryota</taxon>
        <taxon>Metazoa</taxon>
        <taxon>Ecdysozoa</taxon>
        <taxon>Arthropoda</taxon>
        <taxon>Crustacea</taxon>
        <taxon>Multicrustacea</taxon>
        <taxon>Malacostraca</taxon>
        <taxon>Eumalacostraca</taxon>
        <taxon>Eucarida</taxon>
        <taxon>Decapoda</taxon>
        <taxon>Dendrobranchiata</taxon>
        <taxon>Penaeoidea</taxon>
        <taxon>Penaeidae</taxon>
        <taxon>Penaeus</taxon>
    </lineage>
</organism>
<name>A0A423SH13_PENVA</name>
<proteinExistence type="predicted"/>
<accession>A0A423SH13</accession>
<feature type="region of interest" description="Disordered" evidence="1">
    <location>
        <begin position="238"/>
        <end position="277"/>
    </location>
</feature>
<evidence type="ECO:0000256" key="1">
    <source>
        <dbReference type="SAM" id="MobiDB-lite"/>
    </source>
</evidence>
<feature type="compositionally biased region" description="Low complexity" evidence="1">
    <location>
        <begin position="247"/>
        <end position="260"/>
    </location>
</feature>
<evidence type="ECO:0000313" key="3">
    <source>
        <dbReference type="Proteomes" id="UP000283509"/>
    </source>
</evidence>
<keyword evidence="3" id="KW-1185">Reference proteome</keyword>
<feature type="region of interest" description="Disordered" evidence="1">
    <location>
        <begin position="115"/>
        <end position="169"/>
    </location>
</feature>
<feature type="compositionally biased region" description="Basic residues" evidence="1">
    <location>
        <begin position="419"/>
        <end position="430"/>
    </location>
</feature>
<feature type="compositionally biased region" description="Basic and acidic residues" evidence="1">
    <location>
        <begin position="459"/>
        <end position="521"/>
    </location>
</feature>
<feature type="region of interest" description="Disordered" evidence="1">
    <location>
        <begin position="364"/>
        <end position="435"/>
    </location>
</feature>
<comment type="caution">
    <text evidence="2">The sequence shown here is derived from an EMBL/GenBank/DDBJ whole genome shotgun (WGS) entry which is preliminary data.</text>
</comment>
<sequence>MSGSSRGVHLMLHSRPCARRRSSDELLRRLRPARGGETAGHRWHREALPSPLAPCSTLRSCMRTPRRMWRMSLRFASHSTMTSLRRSPGEITYPSDTSRRLSTFCSDPCKVASKGHGEVVPRAGKSKTKAHRVSAPTTKSHGDAECSCPTVEGKSSRGTSKRESLKVRKNNSHVSIFKRNMEAGTKTVSRAKKEAKEKLGKVTKEPTYEDIEDYLNDNQNVMELAALLGEKLDHALRKPTVSESCASPTKNKGKSSTSNKQLQARARSKKSAAGDVNGSGRLRVAVNAKENFNDCNSVCSDEVCCDAKVTPQSCPPQGNKGKHSREVDSNRQNGNIKTYIFGEQPATEPTKKKTALKERQCHLASPESLGRGHKARDGHARVLSTGSSTEKRQKRGSSAGFLRTSFKASARRYKDNVVHTHKRRHPKHDKHHDAYGSAERHFVHQIPRVIISCENLTESRKAKSLSKIRDSFRGRRKPSDPRPSHIQESDEESANEHSRRSRPRDAKDFLREENESPERRRANSRSHSSTREDRRASYGSLERSKSVHAKRRTPRRDSPALSDDLYVRRKSRGPRIDLAKMR</sequence>
<dbReference type="AlphaFoldDB" id="A0A423SH13"/>
<protein>
    <submittedName>
        <fullName evidence="2">Uncharacterized protein</fullName>
    </submittedName>
</protein>
<feature type="region of interest" description="Disordered" evidence="1">
    <location>
        <begin position="311"/>
        <end position="333"/>
    </location>
</feature>
<reference evidence="2 3" key="1">
    <citation type="submission" date="2018-04" db="EMBL/GenBank/DDBJ databases">
        <authorList>
            <person name="Zhang X."/>
            <person name="Yuan J."/>
            <person name="Li F."/>
            <person name="Xiang J."/>
        </authorList>
    </citation>
    <scope>NUCLEOTIDE SEQUENCE [LARGE SCALE GENOMIC DNA]</scope>
    <source>
        <tissue evidence="2">Muscle</tissue>
    </source>
</reference>
<dbReference type="OrthoDB" id="6367849at2759"/>
<evidence type="ECO:0000313" key="2">
    <source>
        <dbReference type="EMBL" id="ROT63537.1"/>
    </source>
</evidence>
<dbReference type="Proteomes" id="UP000283509">
    <property type="component" value="Unassembled WGS sequence"/>
</dbReference>
<feature type="region of interest" description="Disordered" evidence="1">
    <location>
        <begin position="459"/>
        <end position="582"/>
    </location>
</feature>
<gene>
    <name evidence="2" type="ORF">C7M84_018577</name>
</gene>